<accession>A0ABT7FQ92</accession>
<protein>
    <recommendedName>
        <fullName evidence="3">Head-to-tail adaptor</fullName>
    </recommendedName>
</protein>
<organism evidence="1 2">
    <name type="scientific">Corynebacterium accolens</name>
    <dbReference type="NCBI Taxonomy" id="38284"/>
    <lineage>
        <taxon>Bacteria</taxon>
        <taxon>Bacillati</taxon>
        <taxon>Actinomycetota</taxon>
        <taxon>Actinomycetes</taxon>
        <taxon>Mycobacteriales</taxon>
        <taxon>Corynebacteriaceae</taxon>
        <taxon>Corynebacterium</taxon>
    </lineage>
</organism>
<gene>
    <name evidence="1" type="ORF">QPX34_06985</name>
</gene>
<dbReference type="Proteomes" id="UP001239414">
    <property type="component" value="Unassembled WGS sequence"/>
</dbReference>
<evidence type="ECO:0008006" key="3">
    <source>
        <dbReference type="Google" id="ProtNLM"/>
    </source>
</evidence>
<dbReference type="RefSeq" id="WP_284612669.1">
    <property type="nucleotide sequence ID" value="NZ_JASNUO010000006.1"/>
</dbReference>
<proteinExistence type="predicted"/>
<comment type="caution">
    <text evidence="1">The sequence shown here is derived from an EMBL/GenBank/DDBJ whole genome shotgun (WGS) entry which is preliminary data.</text>
</comment>
<sequence>MPQLAELSDVQRLLPNQPIPESDTDFVAALIEEAGDLISAYCRTAFDDHVPEKIRRVAARMVARAYKEQLDGMQVPEGASNASFTAGPFSRSMGFETGSTTSGVWLSANDKQRLRGYRARVFTVFPY</sequence>
<name>A0ABT7FQ92_9CORY</name>
<evidence type="ECO:0000313" key="2">
    <source>
        <dbReference type="Proteomes" id="UP001239414"/>
    </source>
</evidence>
<keyword evidence="2" id="KW-1185">Reference proteome</keyword>
<evidence type="ECO:0000313" key="1">
    <source>
        <dbReference type="EMBL" id="MDK4247769.1"/>
    </source>
</evidence>
<reference evidence="1 2" key="1">
    <citation type="submission" date="2023-05" db="EMBL/GenBank/DDBJ databases">
        <title>Metabolic capabilities are highly conserved among human nasal-associated Corynebacterium species in pangenomic analyses.</title>
        <authorList>
            <person name="Tran T.H."/>
            <person name="Roberts A.Q."/>
            <person name="Escapa I.F."/>
            <person name="Gao W."/>
            <person name="Conlan S."/>
            <person name="Kong H."/>
            <person name="Segre J.A."/>
            <person name="Kelly M.S."/>
            <person name="Lemon K.P."/>
        </authorList>
    </citation>
    <scope>NUCLEOTIDE SEQUENCE [LARGE SCALE GENOMIC DNA]</scope>
    <source>
        <strain evidence="1 2">KPL3802</strain>
    </source>
</reference>
<dbReference type="EMBL" id="JASNUO010000006">
    <property type="protein sequence ID" value="MDK4247769.1"/>
    <property type="molecule type" value="Genomic_DNA"/>
</dbReference>